<evidence type="ECO:0000313" key="11">
    <source>
        <dbReference type="Proteomes" id="UP000663880"/>
    </source>
</evidence>
<feature type="transmembrane region" description="Helical" evidence="8">
    <location>
        <begin position="317"/>
        <end position="338"/>
    </location>
</feature>
<dbReference type="Gene3D" id="1.20.1250.20">
    <property type="entry name" value="MFS general substrate transporter like domains"/>
    <property type="match status" value="1"/>
</dbReference>
<name>A0A821TWN5_9NEOP</name>
<evidence type="ECO:0000256" key="7">
    <source>
        <dbReference type="ARBA" id="ARBA00023136"/>
    </source>
</evidence>
<protein>
    <recommendedName>
        <fullName evidence="9">Major facilitator superfamily (MFS) profile domain-containing protein</fullName>
    </recommendedName>
</protein>
<keyword evidence="7 8" id="KW-0472">Membrane</keyword>
<evidence type="ECO:0000313" key="10">
    <source>
        <dbReference type="EMBL" id="CAF4877860.1"/>
    </source>
</evidence>
<comment type="caution">
    <text evidence="10">The sequence shown here is derived from an EMBL/GenBank/DDBJ whole genome shotgun (WGS) entry which is preliminary data.</text>
</comment>
<dbReference type="GO" id="GO:0005886">
    <property type="term" value="C:plasma membrane"/>
    <property type="evidence" value="ECO:0007669"/>
    <property type="project" value="UniProtKB-SubCell"/>
</dbReference>
<dbReference type="InterPro" id="IPR036259">
    <property type="entry name" value="MFS_trans_sf"/>
</dbReference>
<dbReference type="InterPro" id="IPR050549">
    <property type="entry name" value="MFS_Trehalose_Transporter"/>
</dbReference>
<evidence type="ECO:0000256" key="8">
    <source>
        <dbReference type="SAM" id="Phobius"/>
    </source>
</evidence>
<dbReference type="InterPro" id="IPR005828">
    <property type="entry name" value="MFS_sugar_transport-like"/>
</dbReference>
<feature type="transmembrane region" description="Helical" evidence="8">
    <location>
        <begin position="260"/>
        <end position="278"/>
    </location>
</feature>
<dbReference type="SUPFAM" id="SSF103473">
    <property type="entry name" value="MFS general substrate transporter"/>
    <property type="match status" value="1"/>
</dbReference>
<organism evidence="10 11">
    <name type="scientific">Pieris macdunnoughi</name>
    <dbReference type="NCBI Taxonomy" id="345717"/>
    <lineage>
        <taxon>Eukaryota</taxon>
        <taxon>Metazoa</taxon>
        <taxon>Ecdysozoa</taxon>
        <taxon>Arthropoda</taxon>
        <taxon>Hexapoda</taxon>
        <taxon>Insecta</taxon>
        <taxon>Pterygota</taxon>
        <taxon>Neoptera</taxon>
        <taxon>Endopterygota</taxon>
        <taxon>Lepidoptera</taxon>
        <taxon>Glossata</taxon>
        <taxon>Ditrysia</taxon>
        <taxon>Papilionoidea</taxon>
        <taxon>Pieridae</taxon>
        <taxon>Pierinae</taxon>
        <taxon>Pieris</taxon>
    </lineage>
</organism>
<dbReference type="GO" id="GO:0022857">
    <property type="term" value="F:transmembrane transporter activity"/>
    <property type="evidence" value="ECO:0007669"/>
    <property type="project" value="InterPro"/>
</dbReference>
<keyword evidence="4" id="KW-0762">Sugar transport</keyword>
<keyword evidence="5 8" id="KW-0812">Transmembrane</keyword>
<keyword evidence="6 8" id="KW-1133">Transmembrane helix</keyword>
<dbReference type="PANTHER" id="PTHR48021">
    <property type="match status" value="1"/>
</dbReference>
<reference evidence="10" key="1">
    <citation type="submission" date="2021-02" db="EMBL/GenBank/DDBJ databases">
        <authorList>
            <person name="Steward A R."/>
        </authorList>
    </citation>
    <scope>NUCLEOTIDE SEQUENCE</scope>
</reference>
<accession>A0A821TWN5</accession>
<evidence type="ECO:0000256" key="5">
    <source>
        <dbReference type="ARBA" id="ARBA00022692"/>
    </source>
</evidence>
<feature type="transmembrane region" description="Helical" evidence="8">
    <location>
        <begin position="386"/>
        <end position="406"/>
    </location>
</feature>
<feature type="transmembrane region" description="Helical" evidence="8">
    <location>
        <begin position="350"/>
        <end position="374"/>
    </location>
</feature>
<feature type="transmembrane region" description="Helical" evidence="8">
    <location>
        <begin position="87"/>
        <end position="104"/>
    </location>
</feature>
<dbReference type="PROSITE" id="PS50850">
    <property type="entry name" value="MFS"/>
    <property type="match status" value="1"/>
</dbReference>
<evidence type="ECO:0000259" key="9">
    <source>
        <dbReference type="PROSITE" id="PS50850"/>
    </source>
</evidence>
<dbReference type="Pfam" id="PF00083">
    <property type="entry name" value="Sugar_tr"/>
    <property type="match status" value="1"/>
</dbReference>
<keyword evidence="2" id="KW-0813">Transport</keyword>
<proteinExistence type="predicted"/>
<comment type="subcellular location">
    <subcellularLocation>
        <location evidence="1">Cell membrane</location>
        <topology evidence="1">Multi-pass membrane protein</topology>
    </subcellularLocation>
</comment>
<evidence type="ECO:0000256" key="6">
    <source>
        <dbReference type="ARBA" id="ARBA00022989"/>
    </source>
</evidence>
<gene>
    <name evidence="10" type="ORF">PMACD_LOCUS9333</name>
</gene>
<evidence type="ECO:0000256" key="4">
    <source>
        <dbReference type="ARBA" id="ARBA00022597"/>
    </source>
</evidence>
<feature type="transmembrane region" description="Helical" evidence="8">
    <location>
        <begin position="418"/>
        <end position="437"/>
    </location>
</feature>
<feature type="transmembrane region" description="Helical" evidence="8">
    <location>
        <begin position="56"/>
        <end position="75"/>
    </location>
</feature>
<dbReference type="Proteomes" id="UP000663880">
    <property type="component" value="Unassembled WGS sequence"/>
</dbReference>
<dbReference type="OrthoDB" id="4142200at2759"/>
<evidence type="ECO:0000256" key="2">
    <source>
        <dbReference type="ARBA" id="ARBA00022448"/>
    </source>
</evidence>
<feature type="domain" description="Major facilitator superfamily (MFS) profile" evidence="9">
    <location>
        <begin position="1"/>
        <end position="441"/>
    </location>
</feature>
<keyword evidence="11" id="KW-1185">Reference proteome</keyword>
<dbReference type="AlphaFoldDB" id="A0A821TWN5"/>
<sequence length="472" mass="52828">MTDKTVFSPFIKQCFVCATVCMNVLSNGCAYGFPAVLLPQLKLPDSPIPLTKAQESWIAAVFTIAMMVGNFTMPILMGKLGRKNSHFFVIIPVTVGWLLIVFASNVEMLLAARIMQGISFGQVVPIRAVMIGEYTSPNNRGAFLSMNAVAQISGIFVVHLLGYLVSWKTTAAICILFSVISFVMTFIIPESPSWLASKGRYEESKKYFEWLRGLNENDELIELIQARKDYRENENRSSFKEIICKVEFYKPIIITLHISLLGYMSGGMIIAVYGPTIISEVMGTGVDPQFWLVSIDILRILTSFFAVYVMKKFNRRTVTFSSVGLCLAMHVAVVIYIWLVKIGVMWHVYWIPVVLLHLQCFSISAGIVPIITVIAGEVFPLAYRSLGISVSTAIATAFHFVILKTFPYLVTMVGIEGVYGINAVVICYCMIVCWFMMPETKGRTLQQIEDRFKGIEKTVEEAQPLSELAKYS</sequence>
<feature type="transmembrane region" description="Helical" evidence="8">
    <location>
        <begin position="110"/>
        <end position="130"/>
    </location>
</feature>
<dbReference type="FunFam" id="1.20.1250.20:FF:000218">
    <property type="entry name" value="facilitated trehalose transporter Tret1"/>
    <property type="match status" value="1"/>
</dbReference>
<feature type="transmembrane region" description="Helical" evidence="8">
    <location>
        <begin position="290"/>
        <end position="310"/>
    </location>
</feature>
<dbReference type="InterPro" id="IPR020846">
    <property type="entry name" value="MFS_dom"/>
</dbReference>
<feature type="transmembrane region" description="Helical" evidence="8">
    <location>
        <begin position="142"/>
        <end position="164"/>
    </location>
</feature>
<dbReference type="PANTHER" id="PTHR48021:SF68">
    <property type="entry name" value="MAJOR FACILITATOR SUPERFAMILY (MFS) PROFILE DOMAIN-CONTAINING PROTEIN"/>
    <property type="match status" value="1"/>
</dbReference>
<feature type="transmembrane region" description="Helical" evidence="8">
    <location>
        <begin position="170"/>
        <end position="188"/>
    </location>
</feature>
<evidence type="ECO:0000256" key="3">
    <source>
        <dbReference type="ARBA" id="ARBA00022475"/>
    </source>
</evidence>
<keyword evidence="3" id="KW-1003">Cell membrane</keyword>
<evidence type="ECO:0000256" key="1">
    <source>
        <dbReference type="ARBA" id="ARBA00004651"/>
    </source>
</evidence>
<dbReference type="EMBL" id="CAJOBZ010000026">
    <property type="protein sequence ID" value="CAF4877860.1"/>
    <property type="molecule type" value="Genomic_DNA"/>
</dbReference>